<evidence type="ECO:0000313" key="2">
    <source>
        <dbReference type="EMBL" id="PTE20679.1"/>
    </source>
</evidence>
<keyword evidence="3" id="KW-1185">Reference proteome</keyword>
<proteinExistence type="predicted"/>
<name>A0A2T4JS06_9RHOB</name>
<gene>
    <name evidence="2" type="ORF">C5F48_16225</name>
</gene>
<reference evidence="2 3" key="1">
    <citation type="submission" date="2018-03" db="EMBL/GenBank/DDBJ databases">
        <title>Cereibacter changlensis.</title>
        <authorList>
            <person name="Meyer T.E."/>
            <person name="Miller S."/>
            <person name="Lodha T."/>
            <person name="Gandham S."/>
            <person name="Chintalapati S."/>
            <person name="Chintalapati V.R."/>
        </authorList>
    </citation>
    <scope>NUCLEOTIDE SEQUENCE [LARGE SCALE GENOMIC DNA]</scope>
    <source>
        <strain evidence="2 3">JA139</strain>
    </source>
</reference>
<evidence type="ECO:0000256" key="1">
    <source>
        <dbReference type="SAM" id="MobiDB-lite"/>
    </source>
</evidence>
<organism evidence="2 3">
    <name type="scientific">Cereibacter changlensis JA139</name>
    <dbReference type="NCBI Taxonomy" id="1188249"/>
    <lineage>
        <taxon>Bacteria</taxon>
        <taxon>Pseudomonadati</taxon>
        <taxon>Pseudomonadota</taxon>
        <taxon>Alphaproteobacteria</taxon>
        <taxon>Rhodobacterales</taxon>
        <taxon>Paracoccaceae</taxon>
        <taxon>Cereibacter</taxon>
    </lineage>
</organism>
<dbReference type="OrthoDB" id="7691589at2"/>
<dbReference type="EMBL" id="PZKG01000089">
    <property type="protein sequence ID" value="PTE20679.1"/>
    <property type="molecule type" value="Genomic_DNA"/>
</dbReference>
<feature type="region of interest" description="Disordered" evidence="1">
    <location>
        <begin position="1"/>
        <end position="27"/>
    </location>
</feature>
<accession>A0A2T4JS06</accession>
<sequence length="94" mass="10362">MASLKPDRPNTITRFRPRPGSDASPGRHAWVIPHLITLITYAERHGLSAMETALVEATETIAPTVRSVPPARRSPRREGSSTAQILKLTERGPR</sequence>
<dbReference type="RefSeq" id="WP_107664924.1">
    <property type="nucleotide sequence ID" value="NZ_PZKG01000089.1"/>
</dbReference>
<feature type="region of interest" description="Disordered" evidence="1">
    <location>
        <begin position="65"/>
        <end position="94"/>
    </location>
</feature>
<protein>
    <submittedName>
        <fullName evidence="2">Uncharacterized protein</fullName>
    </submittedName>
</protein>
<dbReference type="Proteomes" id="UP000241010">
    <property type="component" value="Unassembled WGS sequence"/>
</dbReference>
<comment type="caution">
    <text evidence="2">The sequence shown here is derived from an EMBL/GenBank/DDBJ whole genome shotgun (WGS) entry which is preliminary data.</text>
</comment>
<evidence type="ECO:0000313" key="3">
    <source>
        <dbReference type="Proteomes" id="UP000241010"/>
    </source>
</evidence>
<dbReference type="AlphaFoldDB" id="A0A2T4JS06"/>